<dbReference type="STRING" id="73044.GCA_000725795_05491"/>
<evidence type="ECO:0000259" key="4">
    <source>
        <dbReference type="PROSITE" id="PS50042"/>
    </source>
</evidence>
<accession>A0A4P6U2C0</accession>
<dbReference type="Pfam" id="PF13545">
    <property type="entry name" value="HTH_Crp_2"/>
    <property type="match status" value="1"/>
</dbReference>
<dbReference type="Gene3D" id="2.60.120.10">
    <property type="entry name" value="Jelly Rolls"/>
    <property type="match status" value="1"/>
</dbReference>
<dbReference type="GO" id="GO:0005829">
    <property type="term" value="C:cytosol"/>
    <property type="evidence" value="ECO:0007669"/>
    <property type="project" value="TreeGrafter"/>
</dbReference>
<evidence type="ECO:0000256" key="2">
    <source>
        <dbReference type="ARBA" id="ARBA00023125"/>
    </source>
</evidence>
<dbReference type="Gene3D" id="1.10.10.10">
    <property type="entry name" value="Winged helix-like DNA-binding domain superfamily/Winged helix DNA-binding domain"/>
    <property type="match status" value="1"/>
</dbReference>
<feature type="domain" description="Cyclic nucleotide-binding" evidence="4">
    <location>
        <begin position="20"/>
        <end position="123"/>
    </location>
</feature>
<keyword evidence="7" id="KW-1185">Reference proteome</keyword>
<evidence type="ECO:0000256" key="1">
    <source>
        <dbReference type="ARBA" id="ARBA00023015"/>
    </source>
</evidence>
<keyword evidence="2" id="KW-0238">DNA-binding</keyword>
<gene>
    <name evidence="6" type="ORF">D0Z67_24500</name>
</gene>
<dbReference type="PROSITE" id="PS50042">
    <property type="entry name" value="CNMP_BINDING_3"/>
    <property type="match status" value="1"/>
</dbReference>
<dbReference type="PROSITE" id="PS51063">
    <property type="entry name" value="HTH_CRP_2"/>
    <property type="match status" value="1"/>
</dbReference>
<dbReference type="InterPro" id="IPR036388">
    <property type="entry name" value="WH-like_DNA-bd_sf"/>
</dbReference>
<dbReference type="PANTHER" id="PTHR24567">
    <property type="entry name" value="CRP FAMILY TRANSCRIPTIONAL REGULATORY PROTEIN"/>
    <property type="match status" value="1"/>
</dbReference>
<feature type="domain" description="HTH crp-type" evidence="5">
    <location>
        <begin position="154"/>
        <end position="227"/>
    </location>
</feature>
<dbReference type="SUPFAM" id="SSF51206">
    <property type="entry name" value="cAMP-binding domain-like"/>
    <property type="match status" value="1"/>
</dbReference>
<evidence type="ECO:0000256" key="3">
    <source>
        <dbReference type="ARBA" id="ARBA00023163"/>
    </source>
</evidence>
<proteinExistence type="predicted"/>
<dbReference type="InterPro" id="IPR012318">
    <property type="entry name" value="HTH_CRP"/>
</dbReference>
<dbReference type="InterPro" id="IPR000595">
    <property type="entry name" value="cNMP-bd_dom"/>
</dbReference>
<protein>
    <submittedName>
        <fullName evidence="6">Crp/Fnr family transcriptional regulator</fullName>
    </submittedName>
</protein>
<dbReference type="SUPFAM" id="SSF46785">
    <property type="entry name" value="Winged helix' DNA-binding domain"/>
    <property type="match status" value="1"/>
</dbReference>
<dbReference type="InterPro" id="IPR050397">
    <property type="entry name" value="Env_Response_Regulators"/>
</dbReference>
<evidence type="ECO:0000313" key="7">
    <source>
        <dbReference type="Proteomes" id="UP000292547"/>
    </source>
</evidence>
<dbReference type="PANTHER" id="PTHR24567:SF74">
    <property type="entry name" value="HTH-TYPE TRANSCRIPTIONAL REGULATOR ARCR"/>
    <property type="match status" value="1"/>
</dbReference>
<dbReference type="Pfam" id="PF00027">
    <property type="entry name" value="cNMP_binding"/>
    <property type="match status" value="1"/>
</dbReference>
<dbReference type="EMBL" id="CP032229">
    <property type="protein sequence ID" value="QBJ93134.1"/>
    <property type="molecule type" value="Genomic_DNA"/>
</dbReference>
<dbReference type="KEGG" id="sseo:D0Z67_24500"/>
<dbReference type="SMART" id="SM00419">
    <property type="entry name" value="HTH_CRP"/>
    <property type="match status" value="1"/>
</dbReference>
<dbReference type="GO" id="GO:0003700">
    <property type="term" value="F:DNA-binding transcription factor activity"/>
    <property type="evidence" value="ECO:0007669"/>
    <property type="project" value="TreeGrafter"/>
</dbReference>
<organism evidence="6 7">
    <name type="scientific">Streptomyces seoulensis</name>
    <dbReference type="NCBI Taxonomy" id="73044"/>
    <lineage>
        <taxon>Bacteria</taxon>
        <taxon>Bacillati</taxon>
        <taxon>Actinomycetota</taxon>
        <taxon>Actinomycetes</taxon>
        <taxon>Kitasatosporales</taxon>
        <taxon>Streptomycetaceae</taxon>
        <taxon>Streptomyces</taxon>
    </lineage>
</organism>
<name>A0A4P6U2C0_STRSO</name>
<dbReference type="GeneID" id="300102072"/>
<dbReference type="InterPro" id="IPR014710">
    <property type="entry name" value="RmlC-like_jellyroll"/>
</dbReference>
<sequence length="241" mass="26344">MTYAASRDADPESNWPRGSYLGRLTEAALGDLLTLGRPRRFGARDLLVRQGDTDRHTLLLLTGFTKVTATAQNGRESLLAIRLGGDIIGEMAAVGDMPRTATVTACGPVTARAVPHETLRAFLLRRPDAALELTGIVSERLRWANNRRLEFRGYNVKERLARILVDLAASHGRPGRDGVELGFTLTQPELAALTGAAEPTVHKALKELRDAELIATGYRTTTVLDLDLLREEARLLPSDLD</sequence>
<dbReference type="OrthoDB" id="41390at2"/>
<reference evidence="6 7" key="1">
    <citation type="submission" date="2018-08" db="EMBL/GenBank/DDBJ databases">
        <title>The complete genome sequence of Streptomyces seoulensis, a pioneer strain for nickel superoxide dismutase discovery.</title>
        <authorList>
            <person name="Shin J."/>
            <person name="Lee J.-S."/>
            <person name="Lee E.-J."/>
            <person name="Youn H.-D."/>
        </authorList>
    </citation>
    <scope>NUCLEOTIDE SEQUENCE [LARGE SCALE GENOMIC DNA]</scope>
    <source>
        <strain evidence="6 7">KCTC 9819</strain>
    </source>
</reference>
<dbReference type="InterPro" id="IPR018490">
    <property type="entry name" value="cNMP-bd_dom_sf"/>
</dbReference>
<dbReference type="CDD" id="cd00038">
    <property type="entry name" value="CAP_ED"/>
    <property type="match status" value="1"/>
</dbReference>
<dbReference type="AlphaFoldDB" id="A0A4P6U2C0"/>
<dbReference type="GO" id="GO:0003677">
    <property type="term" value="F:DNA binding"/>
    <property type="evidence" value="ECO:0007669"/>
    <property type="project" value="UniProtKB-KW"/>
</dbReference>
<keyword evidence="3" id="KW-0804">Transcription</keyword>
<dbReference type="RefSeq" id="WP_031183573.1">
    <property type="nucleotide sequence ID" value="NZ_CP032229.1"/>
</dbReference>
<dbReference type="SMART" id="SM00100">
    <property type="entry name" value="cNMP"/>
    <property type="match status" value="1"/>
</dbReference>
<evidence type="ECO:0000259" key="5">
    <source>
        <dbReference type="PROSITE" id="PS51063"/>
    </source>
</evidence>
<dbReference type="InterPro" id="IPR036390">
    <property type="entry name" value="WH_DNA-bd_sf"/>
</dbReference>
<keyword evidence="1" id="KW-0805">Transcription regulation</keyword>
<evidence type="ECO:0000313" key="6">
    <source>
        <dbReference type="EMBL" id="QBJ93134.1"/>
    </source>
</evidence>
<dbReference type="Proteomes" id="UP000292547">
    <property type="component" value="Chromosome"/>
</dbReference>